<comment type="similarity">
    <text evidence="1 4">Belongs to the universal ribosomal protein uL16 family.</text>
</comment>
<protein>
    <submittedName>
        <fullName evidence="5">Ribosomal protein L16</fullName>
    </submittedName>
</protein>
<reference evidence="5" key="1">
    <citation type="journal article" date="2016" name="Mitochondrial DNA Part B Resour">
        <title>Complete mitochondrial genome of the geniculate calcified red alga, Corallina officinalis (Corallinales, Rhodophyta).</title>
        <authorList>
            <person name="Williamson C.J."/>
            <person name="Yesson C."/>
            <person name="Briscoe A.G."/>
            <person name="Brodie J."/>
        </authorList>
    </citation>
    <scope>NUCLEOTIDE SEQUENCE</scope>
</reference>
<dbReference type="CDD" id="cd01433">
    <property type="entry name" value="Ribosomal_L16_L10e"/>
    <property type="match status" value="1"/>
</dbReference>
<dbReference type="PANTHER" id="PTHR12220">
    <property type="entry name" value="50S/60S RIBOSOMAL PROTEIN L16"/>
    <property type="match status" value="1"/>
</dbReference>
<keyword evidence="2 4" id="KW-0689">Ribosomal protein</keyword>
<organism evidence="5">
    <name type="scientific">Corallina officinalis</name>
    <name type="common">Coral seaweed</name>
    <dbReference type="NCBI Taxonomy" id="35170"/>
    <lineage>
        <taxon>Eukaryota</taxon>
        <taxon>Rhodophyta</taxon>
        <taxon>Florideophyceae</taxon>
        <taxon>Corallinophycidae</taxon>
        <taxon>Corallinales</taxon>
        <taxon>Corallinaceae</taxon>
        <taxon>Corallinoideae</taxon>
        <taxon>Corallina</taxon>
    </lineage>
</organism>
<dbReference type="InterPro" id="IPR000114">
    <property type="entry name" value="Ribosomal_uL16_bact-type"/>
</dbReference>
<evidence type="ECO:0000256" key="4">
    <source>
        <dbReference type="RuleBase" id="RU004413"/>
    </source>
</evidence>
<name>A0A343AYU3_COROI</name>
<gene>
    <name evidence="5" type="primary">rpl16</name>
</gene>
<dbReference type="InterPro" id="IPR047873">
    <property type="entry name" value="Ribosomal_uL16"/>
</dbReference>
<dbReference type="GeneID" id="31082423"/>
<accession>A0A343AYU3</accession>
<dbReference type="GO" id="GO:0032543">
    <property type="term" value="P:mitochondrial translation"/>
    <property type="evidence" value="ECO:0007669"/>
    <property type="project" value="TreeGrafter"/>
</dbReference>
<keyword evidence="3 4" id="KW-0687">Ribonucleoprotein</keyword>
<dbReference type="EMBL" id="KU641510">
    <property type="protein sequence ID" value="APX55281.1"/>
    <property type="molecule type" value="Genomic_DNA"/>
</dbReference>
<dbReference type="PANTHER" id="PTHR12220:SF13">
    <property type="entry name" value="LARGE RIBOSOMAL SUBUNIT PROTEIN UL16M"/>
    <property type="match status" value="1"/>
</dbReference>
<evidence type="ECO:0000313" key="5">
    <source>
        <dbReference type="EMBL" id="APX55281.1"/>
    </source>
</evidence>
<evidence type="ECO:0000256" key="2">
    <source>
        <dbReference type="ARBA" id="ARBA00022980"/>
    </source>
</evidence>
<evidence type="ECO:0000256" key="3">
    <source>
        <dbReference type="ARBA" id="ARBA00023274"/>
    </source>
</evidence>
<dbReference type="InterPro" id="IPR036920">
    <property type="entry name" value="Ribosomal_uL16_sf"/>
</dbReference>
<sequence>MNITKKSHKTYLKSSSHTRHILRFGTYGFKIMSTVVLTTEQIQSFNRVLLKNTKNKTTSSKTCKLWSLIKTNKALTKLSLESRMGKGKGSIYTESVFLKSGSIIYEFKNYKKHQIIDLFNLFKKQIPCTKLKLVHKK</sequence>
<dbReference type="AlphaFoldDB" id="A0A343AYU3"/>
<evidence type="ECO:0000256" key="1">
    <source>
        <dbReference type="ARBA" id="ARBA00008931"/>
    </source>
</evidence>
<geneLocation type="mitochondrion" evidence="5"/>
<dbReference type="PRINTS" id="PR00060">
    <property type="entry name" value="RIBOSOMALL16"/>
</dbReference>
<dbReference type="GO" id="GO:0005762">
    <property type="term" value="C:mitochondrial large ribosomal subunit"/>
    <property type="evidence" value="ECO:0007669"/>
    <property type="project" value="TreeGrafter"/>
</dbReference>
<dbReference type="RefSeq" id="YP_009348171.1">
    <property type="nucleotide sequence ID" value="NC_033904.1"/>
</dbReference>
<dbReference type="Pfam" id="PF00252">
    <property type="entry name" value="Ribosomal_L16"/>
    <property type="match status" value="1"/>
</dbReference>
<dbReference type="SUPFAM" id="SSF54686">
    <property type="entry name" value="Ribosomal protein L16p/L10e"/>
    <property type="match status" value="1"/>
</dbReference>
<dbReference type="Gene3D" id="3.90.1170.10">
    <property type="entry name" value="Ribosomal protein L10e/L16"/>
    <property type="match status" value="1"/>
</dbReference>
<keyword evidence="5" id="KW-0496">Mitochondrion</keyword>
<dbReference type="GO" id="GO:0019843">
    <property type="term" value="F:rRNA binding"/>
    <property type="evidence" value="ECO:0007669"/>
    <property type="project" value="InterPro"/>
</dbReference>
<dbReference type="GO" id="GO:0003735">
    <property type="term" value="F:structural constituent of ribosome"/>
    <property type="evidence" value="ECO:0007669"/>
    <property type="project" value="InterPro"/>
</dbReference>
<dbReference type="InterPro" id="IPR016180">
    <property type="entry name" value="Ribosomal_uL16_dom"/>
</dbReference>
<proteinExistence type="inferred from homology"/>